<dbReference type="PRINTS" id="PR00080">
    <property type="entry name" value="SDRFAMILY"/>
</dbReference>
<name>A0A1H3EZI1_9RHOB</name>
<dbReference type="FunFam" id="3.40.50.720:FF:000084">
    <property type="entry name" value="Short-chain dehydrogenase reductase"/>
    <property type="match status" value="1"/>
</dbReference>
<gene>
    <name evidence="4" type="ORF">SAMN05444336_11162</name>
</gene>
<dbReference type="AlphaFoldDB" id="A0A1H3EZI1"/>
<dbReference type="InterPro" id="IPR020904">
    <property type="entry name" value="Sc_DH/Rdtase_CS"/>
</dbReference>
<reference evidence="4 5" key="1">
    <citation type="submission" date="2016-10" db="EMBL/GenBank/DDBJ databases">
        <authorList>
            <person name="de Groot N.N."/>
        </authorList>
    </citation>
    <scope>NUCLEOTIDE SEQUENCE [LARGE SCALE GENOMIC DNA]</scope>
    <source>
        <strain evidence="4 5">DSM 17890</strain>
    </source>
</reference>
<dbReference type="Pfam" id="PF13561">
    <property type="entry name" value="adh_short_C2"/>
    <property type="match status" value="1"/>
</dbReference>
<sequence length="248" mass="25779">MKTAVITGGAQGIGLGCARRLRAEGWRVAVLDLSAPALAALEGDPELLPLRTDAGDEAAVAAAFARIAAWAPEGLDLLFNNAAIAGPDAGPVEKLSLAEWRRRMDSSLTATFLCARAGIPLLRARRGAMVNMASTRAFQSEPNSEAYAAAKGGIVALTHALAVSLGPEIRVNALAPGWIETGHLQAGADPTPPAHRPVDRDQHPAGRVGTEDDIAAALLWLAGEEAGFVTGQTIVIDGGMTRKMIYAH</sequence>
<dbReference type="RefSeq" id="WP_092684968.1">
    <property type="nucleotide sequence ID" value="NZ_FNMZ01000011.1"/>
</dbReference>
<dbReference type="InterPro" id="IPR002347">
    <property type="entry name" value="SDR_fam"/>
</dbReference>
<comment type="similarity">
    <text evidence="1">Belongs to the short-chain dehydrogenases/reductases (SDR) family.</text>
</comment>
<protein>
    <submittedName>
        <fullName evidence="4">NAD(P)-dependent dehydrogenase, short-chain alcohol dehydrogenase family</fullName>
    </submittedName>
</protein>
<dbReference type="PANTHER" id="PTHR24321:SF14">
    <property type="entry name" value="SHORT-CHAIN TYPE DEHYDROGENASE_REDUCTASE BLR2146-RELATED"/>
    <property type="match status" value="1"/>
</dbReference>
<evidence type="ECO:0000256" key="2">
    <source>
        <dbReference type="ARBA" id="ARBA00023002"/>
    </source>
</evidence>
<proteinExistence type="inferred from homology"/>
<accession>A0A1H3EZI1</accession>
<dbReference type="PROSITE" id="PS51257">
    <property type="entry name" value="PROKAR_LIPOPROTEIN"/>
    <property type="match status" value="1"/>
</dbReference>
<dbReference type="Gene3D" id="3.40.50.720">
    <property type="entry name" value="NAD(P)-binding Rossmann-like Domain"/>
    <property type="match status" value="1"/>
</dbReference>
<dbReference type="Proteomes" id="UP000199118">
    <property type="component" value="Unassembled WGS sequence"/>
</dbReference>
<organism evidence="4 5">
    <name type="scientific">Albimonas donghaensis</name>
    <dbReference type="NCBI Taxonomy" id="356660"/>
    <lineage>
        <taxon>Bacteria</taxon>
        <taxon>Pseudomonadati</taxon>
        <taxon>Pseudomonadota</taxon>
        <taxon>Alphaproteobacteria</taxon>
        <taxon>Rhodobacterales</taxon>
        <taxon>Paracoccaceae</taxon>
        <taxon>Albimonas</taxon>
    </lineage>
</organism>
<dbReference type="EMBL" id="FNMZ01000011">
    <property type="protein sequence ID" value="SDX84206.1"/>
    <property type="molecule type" value="Genomic_DNA"/>
</dbReference>
<keyword evidence="5" id="KW-1185">Reference proteome</keyword>
<evidence type="ECO:0000256" key="1">
    <source>
        <dbReference type="ARBA" id="ARBA00006484"/>
    </source>
</evidence>
<dbReference type="PROSITE" id="PS00061">
    <property type="entry name" value="ADH_SHORT"/>
    <property type="match status" value="1"/>
</dbReference>
<dbReference type="PRINTS" id="PR00081">
    <property type="entry name" value="GDHRDH"/>
</dbReference>
<dbReference type="STRING" id="356660.SAMN05444336_11162"/>
<dbReference type="InterPro" id="IPR036291">
    <property type="entry name" value="NAD(P)-bd_dom_sf"/>
</dbReference>
<dbReference type="GO" id="GO:0016491">
    <property type="term" value="F:oxidoreductase activity"/>
    <property type="evidence" value="ECO:0007669"/>
    <property type="project" value="UniProtKB-KW"/>
</dbReference>
<dbReference type="PANTHER" id="PTHR24321">
    <property type="entry name" value="DEHYDROGENASES, SHORT CHAIN"/>
    <property type="match status" value="1"/>
</dbReference>
<evidence type="ECO:0000313" key="4">
    <source>
        <dbReference type="EMBL" id="SDX84206.1"/>
    </source>
</evidence>
<keyword evidence="2" id="KW-0560">Oxidoreductase</keyword>
<dbReference type="SUPFAM" id="SSF51735">
    <property type="entry name" value="NAD(P)-binding Rossmann-fold domains"/>
    <property type="match status" value="1"/>
</dbReference>
<evidence type="ECO:0000313" key="5">
    <source>
        <dbReference type="Proteomes" id="UP000199118"/>
    </source>
</evidence>
<feature type="region of interest" description="Disordered" evidence="3">
    <location>
        <begin position="185"/>
        <end position="207"/>
    </location>
</feature>
<evidence type="ECO:0000256" key="3">
    <source>
        <dbReference type="SAM" id="MobiDB-lite"/>
    </source>
</evidence>
<dbReference type="OrthoDB" id="9789398at2"/>